<reference evidence="5 6" key="1">
    <citation type="journal article" date="2010" name="Proc. Natl. Acad. Sci. U.S.A.">
        <title>Insights into evolution of multicellular fungi from the assembled chromosomes of the mushroom Coprinopsis cinerea (Coprinus cinereus).</title>
        <authorList>
            <person name="Stajich J.E."/>
            <person name="Wilke S.K."/>
            <person name="Ahren D."/>
            <person name="Au C.H."/>
            <person name="Birren B.W."/>
            <person name="Borodovsky M."/>
            <person name="Burns C."/>
            <person name="Canback B."/>
            <person name="Casselton L.A."/>
            <person name="Cheng C.K."/>
            <person name="Deng J."/>
            <person name="Dietrich F.S."/>
            <person name="Fargo D.C."/>
            <person name="Farman M.L."/>
            <person name="Gathman A.C."/>
            <person name="Goldberg J."/>
            <person name="Guigo R."/>
            <person name="Hoegger P.J."/>
            <person name="Hooker J.B."/>
            <person name="Huggins A."/>
            <person name="James T.Y."/>
            <person name="Kamada T."/>
            <person name="Kilaru S."/>
            <person name="Kodira C."/>
            <person name="Kues U."/>
            <person name="Kupfer D."/>
            <person name="Kwan H.S."/>
            <person name="Lomsadze A."/>
            <person name="Li W."/>
            <person name="Lilly W.W."/>
            <person name="Ma L.J."/>
            <person name="Mackey A.J."/>
            <person name="Manning G."/>
            <person name="Martin F."/>
            <person name="Muraguchi H."/>
            <person name="Natvig D.O."/>
            <person name="Palmerini H."/>
            <person name="Ramesh M.A."/>
            <person name="Rehmeyer C.J."/>
            <person name="Roe B.A."/>
            <person name="Shenoy N."/>
            <person name="Stanke M."/>
            <person name="Ter-Hovhannisyan V."/>
            <person name="Tunlid A."/>
            <person name="Velagapudi R."/>
            <person name="Vision T.J."/>
            <person name="Zeng Q."/>
            <person name="Zolan M.E."/>
            <person name="Pukkila P.J."/>
        </authorList>
    </citation>
    <scope>NUCLEOTIDE SEQUENCE [LARGE SCALE GENOMIC DNA]</scope>
    <source>
        <strain evidence="6">Okayama-7 / 130 / ATCC MYA-4618 / FGSC 9003</strain>
    </source>
</reference>
<dbReference type="KEGG" id="cci:CC1G_14633"/>
<dbReference type="SUPFAM" id="SSF88697">
    <property type="entry name" value="PUA domain-like"/>
    <property type="match status" value="1"/>
</dbReference>
<dbReference type="RefSeq" id="XP_002911202.1">
    <property type="nucleotide sequence ID" value="XM_002911156.1"/>
</dbReference>
<keyword evidence="1" id="KW-0479">Metal-binding</keyword>
<accession>D6RMW1</accession>
<feature type="region of interest" description="Disordered" evidence="2">
    <location>
        <begin position="383"/>
        <end position="448"/>
    </location>
</feature>
<protein>
    <recommendedName>
        <fullName evidence="4">RING-type domain-containing protein</fullName>
    </recommendedName>
</protein>
<dbReference type="Gene3D" id="3.30.40.10">
    <property type="entry name" value="Zinc/RING finger domain, C3HC4 (zinc finger)"/>
    <property type="match status" value="2"/>
</dbReference>
<proteinExistence type="predicted"/>
<keyword evidence="1" id="KW-0862">Zinc</keyword>
<keyword evidence="6" id="KW-1185">Reference proteome</keyword>
<feature type="compositionally biased region" description="Basic and acidic residues" evidence="2">
    <location>
        <begin position="123"/>
        <end position="132"/>
    </location>
</feature>
<dbReference type="GeneID" id="9379244"/>
<evidence type="ECO:0000256" key="1">
    <source>
        <dbReference type="PROSITE-ProRule" id="PRU00175"/>
    </source>
</evidence>
<dbReference type="InterPro" id="IPR003111">
    <property type="entry name" value="Lon_prtase_N"/>
</dbReference>
<evidence type="ECO:0000313" key="5">
    <source>
        <dbReference type="EMBL" id="EFI27708.1"/>
    </source>
</evidence>
<dbReference type="Proteomes" id="UP000001861">
    <property type="component" value="Unassembled WGS sequence"/>
</dbReference>
<keyword evidence="3" id="KW-0812">Transmembrane</keyword>
<dbReference type="InterPro" id="IPR015947">
    <property type="entry name" value="PUA-like_sf"/>
</dbReference>
<dbReference type="InterPro" id="IPR001841">
    <property type="entry name" value="Znf_RING"/>
</dbReference>
<dbReference type="GO" id="GO:0061630">
    <property type="term" value="F:ubiquitin protein ligase activity"/>
    <property type="evidence" value="ECO:0007669"/>
    <property type="project" value="TreeGrafter"/>
</dbReference>
<feature type="domain" description="RING-type" evidence="4">
    <location>
        <begin position="180"/>
        <end position="226"/>
    </location>
</feature>
<dbReference type="PANTHER" id="PTHR23327:SF42">
    <property type="entry name" value="LON PEPTIDASE N-TERMINAL DOMAIN AND RING FINGER PROTEIN C14F5.10C"/>
    <property type="match status" value="1"/>
</dbReference>
<dbReference type="Pfam" id="PF13923">
    <property type="entry name" value="zf-C3HC4_2"/>
    <property type="match status" value="1"/>
</dbReference>
<evidence type="ECO:0000259" key="4">
    <source>
        <dbReference type="PROSITE" id="PS50089"/>
    </source>
</evidence>
<keyword evidence="3" id="KW-0472">Membrane</keyword>
<evidence type="ECO:0000313" key="6">
    <source>
        <dbReference type="Proteomes" id="UP000001861"/>
    </source>
</evidence>
<dbReference type="InterPro" id="IPR046336">
    <property type="entry name" value="Lon_prtase_N_sf"/>
</dbReference>
<keyword evidence="3" id="KW-1133">Transmembrane helix</keyword>
<dbReference type="InterPro" id="IPR013083">
    <property type="entry name" value="Znf_RING/FYVE/PHD"/>
</dbReference>
<dbReference type="Pfam" id="PF02190">
    <property type="entry name" value="LON_substr_bdg"/>
    <property type="match status" value="1"/>
</dbReference>
<name>D6RMW1_COPC7</name>
<feature type="region of interest" description="Disordered" evidence="2">
    <location>
        <begin position="96"/>
        <end position="137"/>
    </location>
</feature>
<dbReference type="OrthoDB" id="264917at2759"/>
<dbReference type="eggNOG" id="KOG4159">
    <property type="taxonomic scope" value="Eukaryota"/>
</dbReference>
<dbReference type="VEuPathDB" id="FungiDB:CC1G_14633"/>
<dbReference type="GO" id="GO:0008270">
    <property type="term" value="F:zinc ion binding"/>
    <property type="evidence" value="ECO:0007669"/>
    <property type="project" value="UniProtKB-KW"/>
</dbReference>
<dbReference type="HOGENOM" id="CLU_013989_4_2_1"/>
<dbReference type="PROSITE" id="PS50089">
    <property type="entry name" value="ZF_RING_2"/>
    <property type="match status" value="1"/>
</dbReference>
<dbReference type="EMBL" id="AACS02000005">
    <property type="protein sequence ID" value="EFI27708.1"/>
    <property type="molecule type" value="Genomic_DNA"/>
</dbReference>
<dbReference type="Gene3D" id="2.30.130.40">
    <property type="entry name" value="LON domain-like"/>
    <property type="match status" value="1"/>
</dbReference>
<dbReference type="PANTHER" id="PTHR23327">
    <property type="entry name" value="RING FINGER PROTEIN 127"/>
    <property type="match status" value="1"/>
</dbReference>
<dbReference type="AlphaFoldDB" id="D6RMW1"/>
<feature type="transmembrane region" description="Helical" evidence="3">
    <location>
        <begin position="501"/>
        <end position="524"/>
    </location>
</feature>
<dbReference type="OMA" id="PWWFASV"/>
<keyword evidence="1" id="KW-0863">Zinc-finger</keyword>
<evidence type="ECO:0000256" key="3">
    <source>
        <dbReference type="SAM" id="Phobius"/>
    </source>
</evidence>
<gene>
    <name evidence="5" type="ORF">CC1G_14633</name>
</gene>
<comment type="caution">
    <text evidence="5">The sequence shown here is derived from an EMBL/GenBank/DDBJ whole genome shotgun (WGS) entry which is preliminary data.</text>
</comment>
<dbReference type="InParanoid" id="D6RMW1"/>
<dbReference type="CDD" id="cd16514">
    <property type="entry name" value="RING-HC_LONFs_rpt2"/>
    <property type="match status" value="1"/>
</dbReference>
<sequence length="526" mass="58808">MLKAARDALACPFCRSLLRSPVSLHCGHSVCKLHLNSHRDCPLTGCTPPPAAAPPNLPPGSTVEFQAEEQEQVLVPPLHPAAHDVTLEKIINLVERTRQRQSLRQRPSDDDDDDTPPRKRHKPDTSRDPRDSDDNEPDLVAHLRTSAAIAKTVSADQPLITTPEPVLAAFERELTQELSCDICCNLFYKPVTTPCQHASLHIELRTFCTKCLHRSLDHSQKCPVCRTELPGFAYFQAHPLNSVVLRLLHLEAFRPVYQARGEAIEEEERAARLDTPIFICLLSLPGIPVGIRVFEPRYRLMLRRCLESPVPQFGMLPNISGTQNIYGTMLQIQSVKLLPNGESIVKAVGTKRFRVLESGVLDGYMVGRIEFIEDFPDDLIDSIDTMNLSKSDDEGSPSTSTPTPLPPDPSPSRQSEEETFRNMVAIEGSSSASSSRHRPPPVRQRPVRPSNEELVEICRTFIDRLSRAVPNTKSSAEAIAGCALDRTVEQQLVVLFRLYDLVSLVFLNCFLFPFLCVTMPFQWFSV</sequence>
<dbReference type="STRING" id="240176.D6RMW1"/>
<dbReference type="SUPFAM" id="SSF57850">
    <property type="entry name" value="RING/U-box"/>
    <property type="match status" value="2"/>
</dbReference>
<organism evidence="5 6">
    <name type="scientific">Coprinopsis cinerea (strain Okayama-7 / 130 / ATCC MYA-4618 / FGSC 9003)</name>
    <name type="common">Inky cap fungus</name>
    <name type="synonym">Hormographiella aspergillata</name>
    <dbReference type="NCBI Taxonomy" id="240176"/>
    <lineage>
        <taxon>Eukaryota</taxon>
        <taxon>Fungi</taxon>
        <taxon>Dikarya</taxon>
        <taxon>Basidiomycota</taxon>
        <taxon>Agaricomycotina</taxon>
        <taxon>Agaricomycetes</taxon>
        <taxon>Agaricomycetidae</taxon>
        <taxon>Agaricales</taxon>
        <taxon>Agaricineae</taxon>
        <taxon>Psathyrellaceae</taxon>
        <taxon>Coprinopsis</taxon>
    </lineage>
</organism>
<evidence type="ECO:0000256" key="2">
    <source>
        <dbReference type="SAM" id="MobiDB-lite"/>
    </source>
</evidence>